<keyword evidence="4" id="KW-1162">Viral penetration into host cytoplasm</keyword>
<keyword evidence="8" id="KW-1171">Viral genome ejection through host cell envelope</keyword>
<name>A0A3G2YR52_9CAUD</name>
<keyword evidence="7" id="KW-0118">Viral capsid assembly</keyword>
<dbReference type="InterPro" id="IPR020991">
    <property type="entry name" value="Connector_podovirus"/>
</dbReference>
<feature type="compositionally biased region" description="Low complexity" evidence="11">
    <location>
        <begin position="576"/>
        <end position="588"/>
    </location>
</feature>
<keyword evidence="5" id="KW-1188">Viral release from host cell</keyword>
<reference evidence="12" key="1">
    <citation type="journal article" date="2019" name="ISME J.">
        <title>Cobaviruses - a new globally distributed phage group infecting Rhodobacteraceae in marine ecosystems.</title>
        <authorList>
            <person name="Bischoff V."/>
            <person name="Bunk B."/>
            <person name="Meier-Kolthoff J.P."/>
            <person name="Sproer C."/>
            <person name="Poehlein A."/>
            <person name="Dogs M."/>
            <person name="Nguyen M."/>
            <person name="Petersen J."/>
            <person name="Daniel R."/>
            <person name="Overmann J."/>
            <person name="Goker M."/>
            <person name="Simon M."/>
            <person name="Brinkhoff T."/>
            <person name="Moraru C."/>
        </authorList>
    </citation>
    <scope>NUCLEOTIDE SEQUENCE</scope>
</reference>
<evidence type="ECO:0000256" key="11">
    <source>
        <dbReference type="SAM" id="MobiDB-lite"/>
    </source>
</evidence>
<keyword evidence="6" id="KW-0946">Virion</keyword>
<dbReference type="GO" id="GO:0044423">
    <property type="term" value="C:virion component"/>
    <property type="evidence" value="ECO:0007669"/>
    <property type="project" value="UniProtKB-KW"/>
</dbReference>
<evidence type="ECO:0000313" key="12">
    <source>
        <dbReference type="EMBL" id="AYP28015.1"/>
    </source>
</evidence>
<organism evidence="12">
    <name type="scientific">Lentibacter phage vB_LenP_ICBM3</name>
    <dbReference type="NCBI Taxonomy" id="2301530"/>
    <lineage>
        <taxon>Viruses</taxon>
        <taxon>Duplodnaviria</taxon>
        <taxon>Heunggongvirae</taxon>
        <taxon>Uroviricota</taxon>
        <taxon>Caudoviricetes</taxon>
        <taxon>Zobellviridae</taxon>
        <taxon>Cobavirinae</taxon>
        <taxon>Siovirus</taxon>
        <taxon>Siovirus germanense</taxon>
    </lineage>
</organism>
<keyword evidence="9" id="KW-0231">Viral genome packaging</keyword>
<accession>A0A3G2YR52</accession>
<dbReference type="GO" id="GO:0099002">
    <property type="term" value="P:symbiont genome ejection through host cell envelope, short tail mechanism"/>
    <property type="evidence" value="ECO:0007669"/>
    <property type="project" value="UniProtKB-KW"/>
</dbReference>
<evidence type="ECO:0000256" key="1">
    <source>
        <dbReference type="ARBA" id="ARBA00003421"/>
    </source>
</evidence>
<evidence type="ECO:0000256" key="3">
    <source>
        <dbReference type="ARBA" id="ARBA00022470"/>
    </source>
</evidence>
<evidence type="ECO:0000256" key="10">
    <source>
        <dbReference type="ARBA" id="ARBA00023296"/>
    </source>
</evidence>
<protein>
    <recommendedName>
        <fullName evidence="13">Portal protein</fullName>
    </recommendedName>
</protein>
<evidence type="ECO:0000256" key="7">
    <source>
        <dbReference type="ARBA" id="ARBA00022950"/>
    </source>
</evidence>
<evidence type="ECO:0000256" key="9">
    <source>
        <dbReference type="ARBA" id="ARBA00023219"/>
    </source>
</evidence>
<dbReference type="Proteomes" id="UP000272148">
    <property type="component" value="Segment"/>
</dbReference>
<evidence type="ECO:0000256" key="8">
    <source>
        <dbReference type="ARBA" id="ARBA00023009"/>
    </source>
</evidence>
<evidence type="ECO:0008006" key="13">
    <source>
        <dbReference type="Google" id="ProtNLM"/>
    </source>
</evidence>
<keyword evidence="10" id="KW-1160">Virus entry into host cell</keyword>
<dbReference type="EMBL" id="MF431615">
    <property type="protein sequence ID" value="AYP28015.1"/>
    <property type="molecule type" value="Genomic_DNA"/>
</dbReference>
<comment type="subcellular location">
    <subcellularLocation>
        <location evidence="2">Virion</location>
    </subcellularLocation>
</comment>
<keyword evidence="3" id="KW-1244">Viral short tail ejection system</keyword>
<sequence length="597" mass="67872">MAGTTIDIESMIDPHSLAVEISNRWSSWNNARAGKIKEWKELRNYIYATDTRTTSNNKLPWSNSTTTPKLTQIADNLHANYFAALFPQKRWFRFEAEDADSDTKIKRSIIQAYMQNKLRQSDFVNTTSKLVNDYIQYGNCFATVDFQRKITHYEDGDRIVNYVGPKLIRISPFDICFNPLASDFSDTPKVVRSVLTLGEIQRMVESDPSKEYMADIFNKMLGNRGAAKGNEIDVNKSEGFVADGFASLTDYYESDYVEVLTFYGDIYDHTSGKLLNNRIITVVDRAYVLSNEENPSWLGRDPIFHVGWRDRPDNLYSMGPLDNLVGMQYRIDHLENLKADVFDQIAYPVLKIRGDVEDFDFQPNARIYLGDEGDVGYLVPDSTALNADFQIQNIEAKMEMMAGAPREAMGIRSAGEKTAFEVGQLMTAAGRIFQHKTAHFERVFLEPILNAMLETARRNMDYEDTAKVLNEDTGLYFFTQITRDDIKANGKIVPMGARHFAERAQRVQNLTTMYQIKASDPTVAAHLSGKEFARLLSEELGEPALFKENVSVTEQMETQKVVTEAQVEFEAEQEEMAAQGMQELQPAPEEVPEEPIE</sequence>
<feature type="region of interest" description="Disordered" evidence="11">
    <location>
        <begin position="572"/>
        <end position="597"/>
    </location>
</feature>
<proteinExistence type="predicted"/>
<evidence type="ECO:0000256" key="5">
    <source>
        <dbReference type="ARBA" id="ARBA00022612"/>
    </source>
</evidence>
<evidence type="ECO:0000256" key="2">
    <source>
        <dbReference type="ARBA" id="ARBA00004328"/>
    </source>
</evidence>
<evidence type="ECO:0000256" key="4">
    <source>
        <dbReference type="ARBA" id="ARBA00022595"/>
    </source>
</evidence>
<dbReference type="Pfam" id="PF12236">
    <property type="entry name" value="Head-tail_con"/>
    <property type="match status" value="1"/>
</dbReference>
<comment type="function">
    <text evidence="1">Forms the portal vertex of the capsid. This portal plays critical roles in head assembly, genome packaging, neck/tail attachment, and genome ejection. The portal protein multimerizes as a single ring-shaped homododecamer arranged around a central channel.</text>
</comment>
<evidence type="ECO:0000256" key="6">
    <source>
        <dbReference type="ARBA" id="ARBA00022844"/>
    </source>
</evidence>